<dbReference type="Proteomes" id="UP000479710">
    <property type="component" value="Unassembled WGS sequence"/>
</dbReference>
<evidence type="ECO:0000256" key="3">
    <source>
        <dbReference type="SAM" id="MobiDB-lite"/>
    </source>
</evidence>
<dbReference type="InterPro" id="IPR038408">
    <property type="entry name" value="GNK2_sf"/>
</dbReference>
<keyword evidence="1" id="KW-0732">Signal</keyword>
<evidence type="ECO:0000259" key="4">
    <source>
        <dbReference type="PROSITE" id="PS51473"/>
    </source>
</evidence>
<dbReference type="EMBL" id="SPHZ02000002">
    <property type="protein sequence ID" value="KAF0929324.1"/>
    <property type="molecule type" value="Genomic_DNA"/>
</dbReference>
<organism evidence="5 6">
    <name type="scientific">Oryza meyeriana var. granulata</name>
    <dbReference type="NCBI Taxonomy" id="110450"/>
    <lineage>
        <taxon>Eukaryota</taxon>
        <taxon>Viridiplantae</taxon>
        <taxon>Streptophyta</taxon>
        <taxon>Embryophyta</taxon>
        <taxon>Tracheophyta</taxon>
        <taxon>Spermatophyta</taxon>
        <taxon>Magnoliopsida</taxon>
        <taxon>Liliopsida</taxon>
        <taxon>Poales</taxon>
        <taxon>Poaceae</taxon>
        <taxon>BOP clade</taxon>
        <taxon>Oryzoideae</taxon>
        <taxon>Oryzeae</taxon>
        <taxon>Oryzinae</taxon>
        <taxon>Oryza</taxon>
        <taxon>Oryza meyeriana</taxon>
    </lineage>
</organism>
<feature type="region of interest" description="Disordered" evidence="3">
    <location>
        <begin position="73"/>
        <end position="95"/>
    </location>
</feature>
<comment type="caution">
    <text evidence="5">The sequence shown here is derived from an EMBL/GenBank/DDBJ whole genome shotgun (WGS) entry which is preliminary data.</text>
</comment>
<evidence type="ECO:0000313" key="5">
    <source>
        <dbReference type="EMBL" id="KAF0929324.1"/>
    </source>
</evidence>
<dbReference type="InterPro" id="IPR002902">
    <property type="entry name" value="GNK2"/>
</dbReference>
<dbReference type="CDD" id="cd23509">
    <property type="entry name" value="Gnk2-like"/>
    <property type="match status" value="1"/>
</dbReference>
<name>A0A6G1EXG6_9ORYZ</name>
<protein>
    <recommendedName>
        <fullName evidence="4">Gnk2-homologous domain-containing protein</fullName>
    </recommendedName>
</protein>
<gene>
    <name evidence="5" type="ORF">E2562_019907</name>
</gene>
<evidence type="ECO:0000313" key="6">
    <source>
        <dbReference type="Proteomes" id="UP000479710"/>
    </source>
</evidence>
<sequence>MDASSVSIPTLYSLTQCTPDLSAGDCLACLLRLIAMMNSTTSVRLGGRILLLRCNFRFEAFVFYAGESTLRVRPPGATPAPDPMAPTNRNKSKSG</sequence>
<keyword evidence="6" id="KW-1185">Reference proteome</keyword>
<proteinExistence type="predicted"/>
<dbReference type="Pfam" id="PF01657">
    <property type="entry name" value="Stress-antifung"/>
    <property type="match status" value="1"/>
</dbReference>
<evidence type="ECO:0000256" key="1">
    <source>
        <dbReference type="ARBA" id="ARBA00022729"/>
    </source>
</evidence>
<dbReference type="OrthoDB" id="690975at2759"/>
<evidence type="ECO:0000256" key="2">
    <source>
        <dbReference type="ARBA" id="ARBA00022737"/>
    </source>
</evidence>
<dbReference type="PANTHER" id="PTHR32099:SF106">
    <property type="entry name" value="GNK2-HOMOLOGOUS DOMAIN-CONTAINING PROTEIN"/>
    <property type="match status" value="1"/>
</dbReference>
<dbReference type="PROSITE" id="PS51473">
    <property type="entry name" value="GNK2"/>
    <property type="match status" value="1"/>
</dbReference>
<dbReference type="Gene3D" id="3.30.430.20">
    <property type="entry name" value="Gnk2 domain, C-X8-C-X2-C motif"/>
    <property type="match status" value="1"/>
</dbReference>
<accession>A0A6G1EXG6</accession>
<dbReference type="AlphaFoldDB" id="A0A6G1EXG6"/>
<keyword evidence="2" id="KW-0677">Repeat</keyword>
<reference evidence="5 6" key="1">
    <citation type="submission" date="2019-11" db="EMBL/GenBank/DDBJ databases">
        <title>Whole genome sequence of Oryza granulata.</title>
        <authorList>
            <person name="Li W."/>
        </authorList>
    </citation>
    <scope>NUCLEOTIDE SEQUENCE [LARGE SCALE GENOMIC DNA]</scope>
    <source>
        <strain evidence="6">cv. Menghai</strain>
        <tissue evidence="5">Leaf</tissue>
    </source>
</reference>
<dbReference type="PANTHER" id="PTHR32099">
    <property type="entry name" value="CYSTEINE-RICH REPEAT SECRETORY PROTEIN"/>
    <property type="match status" value="1"/>
</dbReference>
<feature type="non-terminal residue" evidence="5">
    <location>
        <position position="95"/>
    </location>
</feature>
<feature type="domain" description="Gnk2-homologous" evidence="4">
    <location>
        <begin position="1"/>
        <end position="63"/>
    </location>
</feature>